<evidence type="ECO:0000313" key="3">
    <source>
        <dbReference type="Proteomes" id="UP001209317"/>
    </source>
</evidence>
<dbReference type="InterPro" id="IPR013078">
    <property type="entry name" value="His_Pase_superF_clade-1"/>
</dbReference>
<dbReference type="PANTHER" id="PTHR47623">
    <property type="entry name" value="OS09G0287300 PROTEIN"/>
    <property type="match status" value="1"/>
</dbReference>
<dbReference type="AlphaFoldDB" id="A0AAE3IJU1"/>
<dbReference type="Proteomes" id="UP001209317">
    <property type="component" value="Unassembled WGS sequence"/>
</dbReference>
<dbReference type="EMBL" id="JAOTPL010000002">
    <property type="protein sequence ID" value="MCU7693355.1"/>
    <property type="molecule type" value="Genomic_DNA"/>
</dbReference>
<gene>
    <name evidence="2" type="ORF">OD355_02355</name>
</gene>
<protein>
    <submittedName>
        <fullName evidence="2">Histidine phosphatase family protein</fullName>
    </submittedName>
</protein>
<reference evidence="2" key="1">
    <citation type="submission" date="2022-10" db="EMBL/GenBank/DDBJ databases">
        <authorList>
            <person name="Kim H.S."/>
            <person name="Kim J.-S."/>
            <person name="Suh M.K."/>
            <person name="Eom M.K."/>
            <person name="Lee J.-S."/>
        </authorList>
    </citation>
    <scope>NUCLEOTIDE SEQUENCE</scope>
    <source>
        <strain evidence="2">LIP-5</strain>
    </source>
</reference>
<dbReference type="InterPro" id="IPR029033">
    <property type="entry name" value="His_PPase_superfam"/>
</dbReference>
<proteinExistence type="predicted"/>
<dbReference type="PANTHER" id="PTHR47623:SF1">
    <property type="entry name" value="OS09G0287300 PROTEIN"/>
    <property type="match status" value="1"/>
</dbReference>
<dbReference type="RefSeq" id="WP_263036841.1">
    <property type="nucleotide sequence ID" value="NZ_JAOTPL010000002.1"/>
</dbReference>
<dbReference type="SUPFAM" id="SSF53254">
    <property type="entry name" value="Phosphoglycerate mutase-like"/>
    <property type="match status" value="1"/>
</dbReference>
<sequence length="161" mass="18270">MKYLYIVRHAKSDWPADTKDFDRPLSARGMRDAPKMAAHLLSMGVRIDKFISSPAKRAIATCKYFAEAYHNNDIEAVDKLYMAAPEDFTDTILQIGDRHDHVALFSHNNGLTYFVNALTSENIGHVPTCGVAAFRVHTGSWSDFVNAEKEFLFFYYPKMLA</sequence>
<dbReference type="Gene3D" id="3.40.50.1240">
    <property type="entry name" value="Phosphoglycerate mutase-like"/>
    <property type="match status" value="1"/>
</dbReference>
<dbReference type="Pfam" id="PF00300">
    <property type="entry name" value="His_Phos_1"/>
    <property type="match status" value="1"/>
</dbReference>
<feature type="binding site" evidence="1">
    <location>
        <position position="57"/>
    </location>
    <ligand>
        <name>substrate</name>
    </ligand>
</feature>
<comment type="caution">
    <text evidence="2">The sequence shown here is derived from an EMBL/GenBank/DDBJ whole genome shotgun (WGS) entry which is preliminary data.</text>
</comment>
<keyword evidence="3" id="KW-1185">Reference proteome</keyword>
<accession>A0AAE3IJU1</accession>
<dbReference type="CDD" id="cd07067">
    <property type="entry name" value="HP_PGM_like"/>
    <property type="match status" value="1"/>
</dbReference>
<dbReference type="SMART" id="SM00855">
    <property type="entry name" value="PGAM"/>
    <property type="match status" value="1"/>
</dbReference>
<organism evidence="2 3">
    <name type="scientific">Haoranjiania flava</name>
    <dbReference type="NCBI Taxonomy" id="1856322"/>
    <lineage>
        <taxon>Bacteria</taxon>
        <taxon>Pseudomonadati</taxon>
        <taxon>Bacteroidota</taxon>
        <taxon>Chitinophagia</taxon>
        <taxon>Chitinophagales</taxon>
        <taxon>Chitinophagaceae</taxon>
        <taxon>Haoranjiania</taxon>
    </lineage>
</organism>
<name>A0AAE3IJU1_9BACT</name>
<evidence type="ECO:0000256" key="1">
    <source>
        <dbReference type="PIRSR" id="PIRSR613078-2"/>
    </source>
</evidence>
<evidence type="ECO:0000313" key="2">
    <source>
        <dbReference type="EMBL" id="MCU7693355.1"/>
    </source>
</evidence>